<accession>A0A7W2ES53</accession>
<proteinExistence type="inferred from homology"/>
<evidence type="ECO:0000256" key="4">
    <source>
        <dbReference type="ARBA" id="ARBA00033751"/>
    </source>
</evidence>
<dbReference type="FunFam" id="3.60.15.30:FF:000001">
    <property type="entry name" value="Alkyl/aryl-sulfatase BDS1"/>
    <property type="match status" value="1"/>
</dbReference>
<evidence type="ECO:0000256" key="1">
    <source>
        <dbReference type="ARBA" id="ARBA00022723"/>
    </source>
</evidence>
<keyword evidence="2 7" id="KW-0378">Hydrolase</keyword>
<dbReference type="Gene3D" id="3.60.15.30">
    <property type="entry name" value="Metallo-beta-lactamase domain"/>
    <property type="match status" value="1"/>
</dbReference>
<evidence type="ECO:0000256" key="5">
    <source>
        <dbReference type="SAM" id="SignalP"/>
    </source>
</evidence>
<name>A0A7W2ES53_9BURK</name>
<protein>
    <submittedName>
        <fullName evidence="7">MBL fold metallo-hydrolase</fullName>
    </submittedName>
</protein>
<gene>
    <name evidence="7" type="ORF">H3H37_11310</name>
</gene>
<keyword evidence="1" id="KW-0479">Metal-binding</keyword>
<feature type="signal peptide" evidence="5">
    <location>
        <begin position="1"/>
        <end position="21"/>
    </location>
</feature>
<dbReference type="InterPro" id="IPR001279">
    <property type="entry name" value="Metallo-B-lactamas"/>
</dbReference>
<dbReference type="SMART" id="SM00849">
    <property type="entry name" value="Lactamase_B"/>
    <property type="match status" value="1"/>
</dbReference>
<dbReference type="PANTHER" id="PTHR43223:SF1">
    <property type="entry name" value="ALKYL_ARYL-SULFATASE BDS1"/>
    <property type="match status" value="1"/>
</dbReference>
<dbReference type="GO" id="GO:0030288">
    <property type="term" value="C:outer membrane-bounded periplasmic space"/>
    <property type="evidence" value="ECO:0007669"/>
    <property type="project" value="TreeGrafter"/>
</dbReference>
<organism evidence="7 8">
    <name type="scientific">Rugamonas brunnea</name>
    <dbReference type="NCBI Taxonomy" id="2758569"/>
    <lineage>
        <taxon>Bacteria</taxon>
        <taxon>Pseudomonadati</taxon>
        <taxon>Pseudomonadota</taxon>
        <taxon>Betaproteobacteria</taxon>
        <taxon>Burkholderiales</taxon>
        <taxon>Oxalobacteraceae</taxon>
        <taxon>Telluria group</taxon>
        <taxon>Rugamonas</taxon>
    </lineage>
</organism>
<dbReference type="InterPro" id="IPR052195">
    <property type="entry name" value="Bact_Alkyl/Aryl-Sulfatase"/>
</dbReference>
<sequence>MARIARLTALALAVCTLQASATTPSQPASPITAAANQAFGAGLPLADRQDFDDAARGLVAVMPDGPYKDANGNVVWQPHEFDFIHGAAPASVNPSLWRQETLNNKHGLYKVSDGIYQLRGFDISNMTLIEGKTGWIVVDPLVSAEMARAGLEFAQQQLGRRPVAAVIYTHGHADHFGGVRGVISEADLAIGKARLIAPDGFMETAVAENVLAGNAMARRAHYHFGMPLDAGPLGNVGTGLGKKVSTGTIGLIAPTDTVARTGQTMDIDGVRFVFQLANGSEAPAEMTFYLPERHALCLAEVVTTNMHNIYTPRGARMRDALGWSKYINEMLDLFPDAEVGFRSHHWPVWGKDRLRQQLANHRDMYRFLNDQALNLANRGVPFDEIGDAGFFPKGLKTDFSTHGYYGTLSHNLRAVVDYYLGWYDGNPATLNPLTGKARAQHYVAAMGGAKAVLKQARAGYAAGDYRWVAEMLNHLVKADPANQAARQLQADTLEQLGYQSESAIWRNEYLTGARELRDGLKALHVSTQGPDLTRAMSVEMIFDFLAVRLNHEKADGLRLGVNIAFTDTHENYALELSNSVLNNTRGRVLAQPDAALTLSRDALFKMLLAKVPLAQLVQAGEVKLEGDPKALAALFGNFDQFDPLFPIVTR</sequence>
<keyword evidence="3" id="KW-0862">Zinc</keyword>
<evidence type="ECO:0000256" key="3">
    <source>
        <dbReference type="ARBA" id="ARBA00022833"/>
    </source>
</evidence>
<dbReference type="InterPro" id="IPR029228">
    <property type="entry name" value="Alkyl_sulf_dimr"/>
</dbReference>
<dbReference type="CDD" id="cd07710">
    <property type="entry name" value="arylsulfatase_Sdsa1-like_MBL-fold"/>
    <property type="match status" value="1"/>
</dbReference>
<dbReference type="Gene3D" id="1.25.40.880">
    <property type="entry name" value="Alkyl sulfatase, dimerisation domain"/>
    <property type="match status" value="1"/>
</dbReference>
<dbReference type="AlphaFoldDB" id="A0A7W2ES53"/>
<dbReference type="GO" id="GO:0046872">
    <property type="term" value="F:metal ion binding"/>
    <property type="evidence" value="ECO:0007669"/>
    <property type="project" value="UniProtKB-KW"/>
</dbReference>
<dbReference type="InterPro" id="IPR044097">
    <property type="entry name" value="Bds1/SdsA1_MBL-fold"/>
</dbReference>
<dbReference type="InterPro" id="IPR038536">
    <property type="entry name" value="Alkyl/aryl-sulf_dimr_sf"/>
</dbReference>
<dbReference type="PANTHER" id="PTHR43223">
    <property type="entry name" value="ALKYL/ARYL-SULFATASE"/>
    <property type="match status" value="1"/>
</dbReference>
<feature type="chain" id="PRO_5030937919" evidence="5">
    <location>
        <begin position="22"/>
        <end position="650"/>
    </location>
</feature>
<dbReference type="SUPFAM" id="SSF56281">
    <property type="entry name" value="Metallo-hydrolase/oxidoreductase"/>
    <property type="match status" value="1"/>
</dbReference>
<evidence type="ECO:0000256" key="2">
    <source>
        <dbReference type="ARBA" id="ARBA00022801"/>
    </source>
</evidence>
<dbReference type="RefSeq" id="WP_182162431.1">
    <property type="nucleotide sequence ID" value="NZ_JACEZT010000006.1"/>
</dbReference>
<dbReference type="InterPro" id="IPR029229">
    <property type="entry name" value="Alkyl_sulf_C"/>
</dbReference>
<dbReference type="GO" id="GO:0018741">
    <property type="term" value="F:linear primary-alkylsulfatase activity"/>
    <property type="evidence" value="ECO:0007669"/>
    <property type="project" value="InterPro"/>
</dbReference>
<dbReference type="Pfam" id="PF00753">
    <property type="entry name" value="Lactamase_B"/>
    <property type="match status" value="1"/>
</dbReference>
<evidence type="ECO:0000313" key="8">
    <source>
        <dbReference type="Proteomes" id="UP000534388"/>
    </source>
</evidence>
<reference evidence="7 8" key="1">
    <citation type="submission" date="2020-07" db="EMBL/GenBank/DDBJ databases">
        <title>Novel species isolated from subtropical streams in China.</title>
        <authorList>
            <person name="Lu H."/>
        </authorList>
    </citation>
    <scope>NUCLEOTIDE SEQUENCE [LARGE SCALE GENOMIC DNA]</scope>
    <source>
        <strain evidence="7 8">LX20W</strain>
    </source>
</reference>
<comment type="similarity">
    <text evidence="4">Belongs to the metallo-beta-lactamase superfamily. Type III sulfatase family.</text>
</comment>
<dbReference type="EMBL" id="JACEZT010000006">
    <property type="protein sequence ID" value="MBA5637642.1"/>
    <property type="molecule type" value="Genomic_DNA"/>
</dbReference>
<evidence type="ECO:0000313" key="7">
    <source>
        <dbReference type="EMBL" id="MBA5637642.1"/>
    </source>
</evidence>
<dbReference type="InterPro" id="IPR036866">
    <property type="entry name" value="RibonucZ/Hydroxyglut_hydro"/>
</dbReference>
<comment type="caution">
    <text evidence="7">The sequence shown here is derived from an EMBL/GenBank/DDBJ whole genome shotgun (WGS) entry which is preliminary data.</text>
</comment>
<evidence type="ECO:0000259" key="6">
    <source>
        <dbReference type="SMART" id="SM00849"/>
    </source>
</evidence>
<dbReference type="Proteomes" id="UP000534388">
    <property type="component" value="Unassembled WGS sequence"/>
</dbReference>
<keyword evidence="8" id="KW-1185">Reference proteome</keyword>
<dbReference type="SUPFAM" id="SSF55718">
    <property type="entry name" value="SCP-like"/>
    <property type="match status" value="1"/>
</dbReference>
<dbReference type="GO" id="GO:0018909">
    <property type="term" value="P:dodecyl sulfate metabolic process"/>
    <property type="evidence" value="ECO:0007669"/>
    <property type="project" value="InterPro"/>
</dbReference>
<dbReference type="GO" id="GO:0046983">
    <property type="term" value="F:protein dimerization activity"/>
    <property type="evidence" value="ECO:0007669"/>
    <property type="project" value="InterPro"/>
</dbReference>
<dbReference type="Gene3D" id="3.30.1050.10">
    <property type="entry name" value="SCP2 sterol-binding domain"/>
    <property type="match status" value="1"/>
</dbReference>
<dbReference type="Pfam" id="PF14863">
    <property type="entry name" value="Alkyl_sulf_dimr"/>
    <property type="match status" value="1"/>
</dbReference>
<keyword evidence="5" id="KW-0732">Signal</keyword>
<dbReference type="InterPro" id="IPR036527">
    <property type="entry name" value="SCP2_sterol-bd_dom_sf"/>
</dbReference>
<feature type="domain" description="Metallo-beta-lactamase" evidence="6">
    <location>
        <begin position="123"/>
        <end position="344"/>
    </location>
</feature>
<dbReference type="Pfam" id="PF14864">
    <property type="entry name" value="Alkyl_sulf_C"/>
    <property type="match status" value="1"/>
</dbReference>